<evidence type="ECO:0000256" key="10">
    <source>
        <dbReference type="ARBA" id="ARBA00022977"/>
    </source>
</evidence>
<feature type="binding site" evidence="11">
    <location>
        <position position="165"/>
    </location>
    <ligand>
        <name>ATP</name>
        <dbReference type="ChEBI" id="CHEBI:30616"/>
    </ligand>
</feature>
<dbReference type="PIRSF" id="PIRSF000513">
    <property type="entry name" value="Thz_kinase"/>
    <property type="match status" value="1"/>
</dbReference>
<dbReference type="Gene3D" id="3.40.1190.20">
    <property type="match status" value="1"/>
</dbReference>
<accession>A0A380CLA9</accession>
<dbReference type="InterPro" id="IPR000417">
    <property type="entry name" value="Hyethyz_kinase"/>
</dbReference>
<evidence type="ECO:0000256" key="5">
    <source>
        <dbReference type="ARBA" id="ARBA00022723"/>
    </source>
</evidence>
<dbReference type="GO" id="GO:0004417">
    <property type="term" value="F:hydroxyethylthiazole kinase activity"/>
    <property type="evidence" value="ECO:0007669"/>
    <property type="project" value="UniProtKB-UniRule"/>
</dbReference>
<keyword evidence="13" id="KW-1185">Reference proteome</keyword>
<comment type="cofactor">
    <cofactor evidence="2 11">
        <name>Mg(2+)</name>
        <dbReference type="ChEBI" id="CHEBI:18420"/>
    </cofactor>
</comment>
<dbReference type="GO" id="GO:0009229">
    <property type="term" value="P:thiamine diphosphate biosynthetic process"/>
    <property type="evidence" value="ECO:0007669"/>
    <property type="project" value="UniProtKB-UniRule"/>
</dbReference>
<organism evidence="12 13">
    <name type="scientific">Sporosarcina pasteurii</name>
    <name type="common">Bacillus pasteurii</name>
    <dbReference type="NCBI Taxonomy" id="1474"/>
    <lineage>
        <taxon>Bacteria</taxon>
        <taxon>Bacillati</taxon>
        <taxon>Bacillota</taxon>
        <taxon>Bacilli</taxon>
        <taxon>Bacillales</taxon>
        <taxon>Caryophanaceae</taxon>
        <taxon>Sporosarcina</taxon>
    </lineage>
</organism>
<dbReference type="GO" id="GO:0005524">
    <property type="term" value="F:ATP binding"/>
    <property type="evidence" value="ECO:0007669"/>
    <property type="project" value="UniProtKB-UniRule"/>
</dbReference>
<dbReference type="SUPFAM" id="SSF53613">
    <property type="entry name" value="Ribokinase-like"/>
    <property type="match status" value="1"/>
</dbReference>
<reference evidence="12 13" key="1">
    <citation type="submission" date="2018-06" db="EMBL/GenBank/DDBJ databases">
        <authorList>
            <consortium name="Pathogen Informatics"/>
            <person name="Doyle S."/>
        </authorList>
    </citation>
    <scope>NUCLEOTIDE SEQUENCE [LARGE SCALE GENOMIC DNA]</scope>
    <source>
        <strain evidence="13">ATCC 11859 / DSM 33 / NCIB 8841 / NCTC 4822</strain>
    </source>
</reference>
<feature type="binding site" evidence="11">
    <location>
        <position position="119"/>
    </location>
    <ligand>
        <name>ATP</name>
        <dbReference type="ChEBI" id="CHEBI:30616"/>
    </ligand>
</feature>
<keyword evidence="5 11" id="KW-0479">Metal-binding</keyword>
<keyword evidence="6 11" id="KW-0547">Nucleotide-binding</keyword>
<proteinExistence type="inferred from homology"/>
<dbReference type="PRINTS" id="PR01099">
    <property type="entry name" value="HYETHTZKNASE"/>
</dbReference>
<protein>
    <recommendedName>
        <fullName evidence="11">Hydroxyethylthiazole kinase</fullName>
        <ecNumber evidence="11">2.7.1.50</ecNumber>
    </recommendedName>
    <alternativeName>
        <fullName evidence="11">4-methyl-5-beta-hydroxyethylthiazole kinase</fullName>
        <shortName evidence="11">TH kinase</shortName>
        <shortName evidence="11">Thz kinase</shortName>
    </alternativeName>
</protein>
<dbReference type="CDD" id="cd01170">
    <property type="entry name" value="THZ_kinase"/>
    <property type="match status" value="1"/>
</dbReference>
<keyword evidence="7 11" id="KW-0418">Kinase</keyword>
<comment type="similarity">
    <text evidence="11">Belongs to the Thz kinase family.</text>
</comment>
<dbReference type="HAMAP" id="MF_00228">
    <property type="entry name" value="Thz_kinase"/>
    <property type="match status" value="1"/>
</dbReference>
<dbReference type="Proteomes" id="UP000254519">
    <property type="component" value="Unassembled WGS sequence"/>
</dbReference>
<keyword evidence="4 11" id="KW-0808">Transferase</keyword>
<comment type="function">
    <text evidence="11">Catalyzes the phosphorylation of the hydroxyl group of 4-methyl-5-beta-hydroxyethylthiazole (THZ).</text>
</comment>
<evidence type="ECO:0000256" key="8">
    <source>
        <dbReference type="ARBA" id="ARBA00022840"/>
    </source>
</evidence>
<dbReference type="GO" id="GO:0009228">
    <property type="term" value="P:thiamine biosynthetic process"/>
    <property type="evidence" value="ECO:0007669"/>
    <property type="project" value="UniProtKB-KW"/>
</dbReference>
<dbReference type="GO" id="GO:0000287">
    <property type="term" value="F:magnesium ion binding"/>
    <property type="evidence" value="ECO:0007669"/>
    <property type="project" value="UniProtKB-UniRule"/>
</dbReference>
<dbReference type="UniPathway" id="UPA00060">
    <property type="reaction ID" value="UER00139"/>
</dbReference>
<dbReference type="OrthoDB" id="9778146at2"/>
<evidence type="ECO:0000256" key="2">
    <source>
        <dbReference type="ARBA" id="ARBA00001946"/>
    </source>
</evidence>
<keyword evidence="9 11" id="KW-0460">Magnesium</keyword>
<dbReference type="AlphaFoldDB" id="A0A380CLA9"/>
<feature type="binding site" evidence="11">
    <location>
        <position position="192"/>
    </location>
    <ligand>
        <name>substrate</name>
    </ligand>
</feature>
<evidence type="ECO:0000256" key="1">
    <source>
        <dbReference type="ARBA" id="ARBA00001771"/>
    </source>
</evidence>
<dbReference type="EMBL" id="UGYZ01000002">
    <property type="protein sequence ID" value="SUJ21898.1"/>
    <property type="molecule type" value="Genomic_DNA"/>
</dbReference>
<dbReference type="NCBIfam" id="TIGR00694">
    <property type="entry name" value="thiM"/>
    <property type="match status" value="1"/>
</dbReference>
<keyword evidence="10 11" id="KW-0784">Thiamine biosynthesis</keyword>
<name>A0A380CLA9_SPOPA</name>
<dbReference type="Pfam" id="PF02110">
    <property type="entry name" value="HK"/>
    <property type="match status" value="1"/>
</dbReference>
<gene>
    <name evidence="11 12" type="primary">thiM</name>
    <name evidence="12" type="ORF">NCTC4822_03206</name>
</gene>
<evidence type="ECO:0000256" key="11">
    <source>
        <dbReference type="HAMAP-Rule" id="MF_00228"/>
    </source>
</evidence>
<feature type="binding site" evidence="11">
    <location>
        <position position="43"/>
    </location>
    <ligand>
        <name>substrate</name>
    </ligand>
</feature>
<evidence type="ECO:0000256" key="9">
    <source>
        <dbReference type="ARBA" id="ARBA00022842"/>
    </source>
</evidence>
<evidence type="ECO:0000313" key="12">
    <source>
        <dbReference type="EMBL" id="SUJ21898.1"/>
    </source>
</evidence>
<comment type="pathway">
    <text evidence="3 11">Cofactor biosynthesis; thiamine diphosphate biosynthesis; 4-methyl-5-(2-phosphoethyl)-thiazole from 5-(2-hydroxyethyl)-4-methylthiazole: step 1/1.</text>
</comment>
<evidence type="ECO:0000256" key="6">
    <source>
        <dbReference type="ARBA" id="ARBA00022741"/>
    </source>
</evidence>
<comment type="catalytic activity">
    <reaction evidence="1 11">
        <text>5-(2-hydroxyethyl)-4-methylthiazole + ATP = 4-methyl-5-(2-phosphooxyethyl)-thiazole + ADP + H(+)</text>
        <dbReference type="Rhea" id="RHEA:24212"/>
        <dbReference type="ChEBI" id="CHEBI:15378"/>
        <dbReference type="ChEBI" id="CHEBI:17957"/>
        <dbReference type="ChEBI" id="CHEBI:30616"/>
        <dbReference type="ChEBI" id="CHEBI:58296"/>
        <dbReference type="ChEBI" id="CHEBI:456216"/>
        <dbReference type="EC" id="2.7.1.50"/>
    </reaction>
</comment>
<dbReference type="NCBIfam" id="NF006830">
    <property type="entry name" value="PRK09355.1"/>
    <property type="match status" value="1"/>
</dbReference>
<keyword evidence="8 11" id="KW-0067">ATP-binding</keyword>
<dbReference type="EC" id="2.7.1.50" evidence="11"/>
<sequence>MKKNNHLLAALRQQNPLIHCISNIVVANFQANGLLALGASPIMADAMEEVAEIAAVADATVLNMGTLNPTTLEAMIHAGKSATERNIPVVIDPVGVGATTFRKQSIQQLLQEVDVTLIRCNAGELAAIAGVDWTAKGVDAGVGDADIESIAKAVAKKHNCLLAVSGEIDIVTDGYQTFYIEGGHPLMTKVTGTGCLLSSVVGAFLAAAEENSVEAAATALTFYKKAGEKAAALAVGPGDFAVHFLNALNEEEPTH</sequence>
<dbReference type="InterPro" id="IPR029056">
    <property type="entry name" value="Ribokinase-like"/>
</dbReference>
<evidence type="ECO:0000313" key="13">
    <source>
        <dbReference type="Proteomes" id="UP000254519"/>
    </source>
</evidence>
<evidence type="ECO:0000256" key="4">
    <source>
        <dbReference type="ARBA" id="ARBA00022679"/>
    </source>
</evidence>
<evidence type="ECO:0000256" key="3">
    <source>
        <dbReference type="ARBA" id="ARBA00004868"/>
    </source>
</evidence>
<dbReference type="RefSeq" id="WP_115363733.1">
    <property type="nucleotide sequence ID" value="NZ_CP038012.1"/>
</dbReference>
<evidence type="ECO:0000256" key="7">
    <source>
        <dbReference type="ARBA" id="ARBA00022777"/>
    </source>
</evidence>